<protein>
    <submittedName>
        <fullName evidence="1">Uncharacterized protein</fullName>
    </submittedName>
</protein>
<name>A0A0C3GZX3_OIDMZ</name>
<evidence type="ECO:0000313" key="1">
    <source>
        <dbReference type="EMBL" id="KIM95806.1"/>
    </source>
</evidence>
<dbReference type="Proteomes" id="UP000054321">
    <property type="component" value="Unassembled WGS sequence"/>
</dbReference>
<reference evidence="2" key="2">
    <citation type="submission" date="2015-01" db="EMBL/GenBank/DDBJ databases">
        <title>Evolutionary Origins and Diversification of the Mycorrhizal Mutualists.</title>
        <authorList>
            <consortium name="DOE Joint Genome Institute"/>
            <consortium name="Mycorrhizal Genomics Consortium"/>
            <person name="Kohler A."/>
            <person name="Kuo A."/>
            <person name="Nagy L.G."/>
            <person name="Floudas D."/>
            <person name="Copeland A."/>
            <person name="Barry K.W."/>
            <person name="Cichocki N."/>
            <person name="Veneault-Fourrey C."/>
            <person name="LaButti K."/>
            <person name="Lindquist E.A."/>
            <person name="Lipzen A."/>
            <person name="Lundell T."/>
            <person name="Morin E."/>
            <person name="Murat C."/>
            <person name="Riley R."/>
            <person name="Ohm R."/>
            <person name="Sun H."/>
            <person name="Tunlid A."/>
            <person name="Henrissat B."/>
            <person name="Grigoriev I.V."/>
            <person name="Hibbett D.S."/>
            <person name="Martin F."/>
        </authorList>
    </citation>
    <scope>NUCLEOTIDE SEQUENCE [LARGE SCALE GENOMIC DNA]</scope>
    <source>
        <strain evidence="2">Zn</strain>
    </source>
</reference>
<dbReference type="HOGENOM" id="CLU_2159121_0_0_1"/>
<organism evidence="1 2">
    <name type="scientific">Oidiodendron maius (strain Zn)</name>
    <dbReference type="NCBI Taxonomy" id="913774"/>
    <lineage>
        <taxon>Eukaryota</taxon>
        <taxon>Fungi</taxon>
        <taxon>Dikarya</taxon>
        <taxon>Ascomycota</taxon>
        <taxon>Pezizomycotina</taxon>
        <taxon>Leotiomycetes</taxon>
        <taxon>Leotiomycetes incertae sedis</taxon>
        <taxon>Myxotrichaceae</taxon>
        <taxon>Oidiodendron</taxon>
    </lineage>
</organism>
<keyword evidence="2" id="KW-1185">Reference proteome</keyword>
<dbReference type="EMBL" id="KN832886">
    <property type="protein sequence ID" value="KIM95806.1"/>
    <property type="molecule type" value="Genomic_DNA"/>
</dbReference>
<gene>
    <name evidence="1" type="ORF">OIDMADRAFT_33887</name>
</gene>
<reference evidence="1 2" key="1">
    <citation type="submission" date="2014-04" db="EMBL/GenBank/DDBJ databases">
        <authorList>
            <consortium name="DOE Joint Genome Institute"/>
            <person name="Kuo A."/>
            <person name="Martino E."/>
            <person name="Perotto S."/>
            <person name="Kohler A."/>
            <person name="Nagy L.G."/>
            <person name="Floudas D."/>
            <person name="Copeland A."/>
            <person name="Barry K.W."/>
            <person name="Cichocki N."/>
            <person name="Veneault-Fourrey C."/>
            <person name="LaButti K."/>
            <person name="Lindquist E.A."/>
            <person name="Lipzen A."/>
            <person name="Lundell T."/>
            <person name="Morin E."/>
            <person name="Murat C."/>
            <person name="Sun H."/>
            <person name="Tunlid A."/>
            <person name="Henrissat B."/>
            <person name="Grigoriev I.V."/>
            <person name="Hibbett D.S."/>
            <person name="Martin F."/>
            <person name="Nordberg H.P."/>
            <person name="Cantor M.N."/>
            <person name="Hua S.X."/>
        </authorList>
    </citation>
    <scope>NUCLEOTIDE SEQUENCE [LARGE SCALE GENOMIC DNA]</scope>
    <source>
        <strain evidence="1 2">Zn</strain>
    </source>
</reference>
<evidence type="ECO:0000313" key="2">
    <source>
        <dbReference type="Proteomes" id="UP000054321"/>
    </source>
</evidence>
<sequence>MIKRFYIKYGTFGSIILASLSCRAASEASVCLQADAFDDEVTATERIVLGPIEDMVHLLGARRDLLRKYRKLYGARHWSNEGHCDVVRVIDLVYDKVGQANFDLTVPWVDM</sequence>
<dbReference type="InParanoid" id="A0A0C3GZX3"/>
<accession>A0A0C3GZX3</accession>
<dbReference type="PROSITE" id="PS51257">
    <property type="entry name" value="PROKAR_LIPOPROTEIN"/>
    <property type="match status" value="1"/>
</dbReference>
<proteinExistence type="predicted"/>
<dbReference type="AlphaFoldDB" id="A0A0C3GZX3"/>